<feature type="compositionally biased region" description="Basic and acidic residues" evidence="1">
    <location>
        <begin position="159"/>
        <end position="168"/>
    </location>
</feature>
<organism evidence="2 3">
    <name type="scientific">Ophiophagus hannah</name>
    <name type="common">King cobra</name>
    <name type="synonym">Naja hannah</name>
    <dbReference type="NCBI Taxonomy" id="8665"/>
    <lineage>
        <taxon>Eukaryota</taxon>
        <taxon>Metazoa</taxon>
        <taxon>Chordata</taxon>
        <taxon>Craniata</taxon>
        <taxon>Vertebrata</taxon>
        <taxon>Euteleostomi</taxon>
        <taxon>Lepidosauria</taxon>
        <taxon>Squamata</taxon>
        <taxon>Bifurcata</taxon>
        <taxon>Unidentata</taxon>
        <taxon>Episquamata</taxon>
        <taxon>Toxicofera</taxon>
        <taxon>Serpentes</taxon>
        <taxon>Colubroidea</taxon>
        <taxon>Elapidae</taxon>
        <taxon>Elapinae</taxon>
        <taxon>Ophiophagus</taxon>
    </lineage>
</organism>
<feature type="region of interest" description="Disordered" evidence="1">
    <location>
        <begin position="105"/>
        <end position="145"/>
    </location>
</feature>
<proteinExistence type="predicted"/>
<feature type="compositionally biased region" description="Basic and acidic residues" evidence="1">
    <location>
        <begin position="108"/>
        <end position="121"/>
    </location>
</feature>
<feature type="region of interest" description="Disordered" evidence="1">
    <location>
        <begin position="158"/>
        <end position="281"/>
    </location>
</feature>
<feature type="compositionally biased region" description="Basic and acidic residues" evidence="1">
    <location>
        <begin position="175"/>
        <end position="216"/>
    </location>
</feature>
<reference evidence="2 3" key="1">
    <citation type="journal article" date="2013" name="Proc. Natl. Acad. Sci. U.S.A.">
        <title>The king cobra genome reveals dynamic gene evolution and adaptation in the snake venom system.</title>
        <authorList>
            <person name="Vonk F.J."/>
            <person name="Casewell N.R."/>
            <person name="Henkel C.V."/>
            <person name="Heimberg A.M."/>
            <person name="Jansen H.J."/>
            <person name="McCleary R.J."/>
            <person name="Kerkkamp H.M."/>
            <person name="Vos R.A."/>
            <person name="Guerreiro I."/>
            <person name="Calvete J.J."/>
            <person name="Wuster W."/>
            <person name="Woods A.E."/>
            <person name="Logan J.M."/>
            <person name="Harrison R.A."/>
            <person name="Castoe T.A."/>
            <person name="de Koning A.P."/>
            <person name="Pollock D.D."/>
            <person name="Yandell M."/>
            <person name="Calderon D."/>
            <person name="Renjifo C."/>
            <person name="Currier R.B."/>
            <person name="Salgado D."/>
            <person name="Pla D."/>
            <person name="Sanz L."/>
            <person name="Hyder A.S."/>
            <person name="Ribeiro J.M."/>
            <person name="Arntzen J.W."/>
            <person name="van den Thillart G.E."/>
            <person name="Boetzer M."/>
            <person name="Pirovano W."/>
            <person name="Dirks R.P."/>
            <person name="Spaink H.P."/>
            <person name="Duboule D."/>
            <person name="McGlinn E."/>
            <person name="Kini R.M."/>
            <person name="Richardson M.K."/>
        </authorList>
    </citation>
    <scope>NUCLEOTIDE SEQUENCE</scope>
    <source>
        <tissue evidence="2">Blood</tissue>
    </source>
</reference>
<evidence type="ECO:0000313" key="3">
    <source>
        <dbReference type="Proteomes" id="UP000018936"/>
    </source>
</evidence>
<feature type="region of interest" description="Disordered" evidence="1">
    <location>
        <begin position="1"/>
        <end position="20"/>
    </location>
</feature>
<feature type="region of interest" description="Disordered" evidence="1">
    <location>
        <begin position="65"/>
        <end position="90"/>
    </location>
</feature>
<dbReference type="AlphaFoldDB" id="V8NZH6"/>
<protein>
    <submittedName>
        <fullName evidence="2">Octapeptide-repeat protein T2</fullName>
    </submittedName>
</protein>
<evidence type="ECO:0000313" key="2">
    <source>
        <dbReference type="EMBL" id="ETE66972.1"/>
    </source>
</evidence>
<dbReference type="EMBL" id="AZIM01001416">
    <property type="protein sequence ID" value="ETE66972.1"/>
    <property type="molecule type" value="Genomic_DNA"/>
</dbReference>
<evidence type="ECO:0000256" key="1">
    <source>
        <dbReference type="SAM" id="MobiDB-lite"/>
    </source>
</evidence>
<feature type="non-terminal residue" evidence="2">
    <location>
        <position position="1"/>
    </location>
</feature>
<keyword evidence="3" id="KW-1185">Reference proteome</keyword>
<gene>
    <name evidence="2" type="primary">Srst</name>
    <name evidence="2" type="ORF">L345_07233</name>
</gene>
<comment type="caution">
    <text evidence="2">The sequence shown here is derived from an EMBL/GenBank/DDBJ whole genome shotgun (WGS) entry which is preliminary data.</text>
</comment>
<sequence>MTKQGLERKENCRSGQRRGRGWDRCPWGRLLSDCHLQGGFLGTPPVGSAGTLRIVSLGTEQAGWEGGLPYPTGTAGKASPPHTPSSPGRVSRACLKWLSVSGAGEGGIGREGEQRVRPHRDVGRRRGCQEAGHLGSSGGMRRGGDQWEGLIWGCLEEENNGREGGREGRKGRRKEGREEEREGRKGGRKEGKGEGRKERREGKNERRGREGEGRKERQGRKIGRKGSGREGGRKGRRKEGGKRREVRRKEREGKERREGRREGGEDGREGKKERGKRREGK</sequence>
<feature type="compositionally biased region" description="Basic residues" evidence="1">
    <location>
        <begin position="217"/>
        <end position="226"/>
    </location>
</feature>
<dbReference type="Proteomes" id="UP000018936">
    <property type="component" value="Unassembled WGS sequence"/>
</dbReference>
<feature type="compositionally biased region" description="Basic and acidic residues" evidence="1">
    <location>
        <begin position="247"/>
        <end position="272"/>
    </location>
</feature>
<feature type="compositionally biased region" description="Basic and acidic residues" evidence="1">
    <location>
        <begin position="1"/>
        <end position="12"/>
    </location>
</feature>
<name>V8NZH6_OPHHA</name>
<feature type="compositionally biased region" description="Basic residues" evidence="1">
    <location>
        <begin position="234"/>
        <end position="246"/>
    </location>
</feature>
<accession>V8NZH6</accession>